<feature type="transmembrane region" description="Helical" evidence="7">
    <location>
        <begin position="177"/>
        <end position="201"/>
    </location>
</feature>
<dbReference type="InterPro" id="IPR000515">
    <property type="entry name" value="MetI-like"/>
</dbReference>
<evidence type="ECO:0000256" key="4">
    <source>
        <dbReference type="ARBA" id="ARBA00022692"/>
    </source>
</evidence>
<dbReference type="Proteomes" id="UP000589626">
    <property type="component" value="Unassembled WGS sequence"/>
</dbReference>
<feature type="transmembrane region" description="Helical" evidence="7">
    <location>
        <begin position="59"/>
        <end position="84"/>
    </location>
</feature>
<dbReference type="GO" id="GO:0005886">
    <property type="term" value="C:plasma membrane"/>
    <property type="evidence" value="ECO:0007669"/>
    <property type="project" value="UniProtKB-SubCell"/>
</dbReference>
<evidence type="ECO:0000259" key="8">
    <source>
        <dbReference type="PROSITE" id="PS50928"/>
    </source>
</evidence>
<dbReference type="PANTHER" id="PTHR30151">
    <property type="entry name" value="ALKANE SULFONATE ABC TRANSPORTER-RELATED, MEMBRANE SUBUNIT"/>
    <property type="match status" value="1"/>
</dbReference>
<keyword evidence="6 7" id="KW-0472">Membrane</keyword>
<keyword evidence="3" id="KW-1003">Cell membrane</keyword>
<dbReference type="PROSITE" id="PS50928">
    <property type="entry name" value="ABC_TM1"/>
    <property type="match status" value="1"/>
</dbReference>
<evidence type="ECO:0000256" key="7">
    <source>
        <dbReference type="RuleBase" id="RU363032"/>
    </source>
</evidence>
<feature type="transmembrane region" description="Helical" evidence="7">
    <location>
        <begin position="124"/>
        <end position="144"/>
    </location>
</feature>
<dbReference type="EMBL" id="JACHWR010000003">
    <property type="protein sequence ID" value="MBB3044765.1"/>
    <property type="molecule type" value="Genomic_DNA"/>
</dbReference>
<feature type="transmembrane region" description="Helical" evidence="7">
    <location>
        <begin position="96"/>
        <end position="118"/>
    </location>
</feature>
<gene>
    <name evidence="9" type="ORF">FHU40_004602</name>
</gene>
<keyword evidence="2 7" id="KW-0813">Transport</keyword>
<dbReference type="Gene3D" id="1.10.3720.10">
    <property type="entry name" value="MetI-like"/>
    <property type="match status" value="1"/>
</dbReference>
<dbReference type="AlphaFoldDB" id="A0A7W4Z4I3"/>
<keyword evidence="4 7" id="KW-0812">Transmembrane</keyword>
<dbReference type="InterPro" id="IPR035906">
    <property type="entry name" value="MetI-like_sf"/>
</dbReference>
<evidence type="ECO:0000256" key="1">
    <source>
        <dbReference type="ARBA" id="ARBA00004651"/>
    </source>
</evidence>
<comment type="similarity">
    <text evidence="7">Belongs to the binding-protein-dependent transport system permease family.</text>
</comment>
<accession>A0A7W4Z4I3</accession>
<protein>
    <submittedName>
        <fullName evidence="9">NitT/TauT family transport system permease protein</fullName>
    </submittedName>
</protein>
<evidence type="ECO:0000256" key="2">
    <source>
        <dbReference type="ARBA" id="ARBA00022448"/>
    </source>
</evidence>
<name>A0A7W4Z4I3_9ACTN</name>
<reference evidence="9 10" key="1">
    <citation type="submission" date="2020-08" db="EMBL/GenBank/DDBJ databases">
        <title>Sequencing the genomes of 1000 actinobacteria strains.</title>
        <authorList>
            <person name="Klenk H.-P."/>
        </authorList>
    </citation>
    <scope>NUCLEOTIDE SEQUENCE [LARGE SCALE GENOMIC DNA]</scope>
    <source>
        <strain evidence="9 10">DSM 105498</strain>
    </source>
</reference>
<dbReference type="SUPFAM" id="SSF161098">
    <property type="entry name" value="MetI-like"/>
    <property type="match status" value="1"/>
</dbReference>
<evidence type="ECO:0000313" key="10">
    <source>
        <dbReference type="Proteomes" id="UP000589626"/>
    </source>
</evidence>
<evidence type="ECO:0000313" key="9">
    <source>
        <dbReference type="EMBL" id="MBB3044765.1"/>
    </source>
</evidence>
<keyword evidence="5 7" id="KW-1133">Transmembrane helix</keyword>
<comment type="caution">
    <text evidence="9">The sequence shown here is derived from an EMBL/GenBank/DDBJ whole genome shotgun (WGS) entry which is preliminary data.</text>
</comment>
<evidence type="ECO:0000256" key="6">
    <source>
        <dbReference type="ARBA" id="ARBA00023136"/>
    </source>
</evidence>
<feature type="transmembrane region" description="Helical" evidence="7">
    <location>
        <begin position="221"/>
        <end position="242"/>
    </location>
</feature>
<dbReference type="Pfam" id="PF00528">
    <property type="entry name" value="BPD_transp_1"/>
    <property type="match status" value="1"/>
</dbReference>
<keyword evidence="10" id="KW-1185">Reference proteome</keyword>
<dbReference type="RefSeq" id="WP_183594714.1">
    <property type="nucleotide sequence ID" value="NZ_JACHWR010000003.1"/>
</dbReference>
<dbReference type="PANTHER" id="PTHR30151:SF0">
    <property type="entry name" value="ABC TRANSPORTER PERMEASE PROTEIN MJ0413-RELATED"/>
    <property type="match status" value="1"/>
</dbReference>
<dbReference type="GO" id="GO:0055085">
    <property type="term" value="P:transmembrane transport"/>
    <property type="evidence" value="ECO:0007669"/>
    <property type="project" value="InterPro"/>
</dbReference>
<feature type="domain" description="ABC transmembrane type-1" evidence="8">
    <location>
        <begin position="59"/>
        <end position="237"/>
    </location>
</feature>
<evidence type="ECO:0000256" key="3">
    <source>
        <dbReference type="ARBA" id="ARBA00022475"/>
    </source>
</evidence>
<sequence>MRTRRDRLSLPVLLVAAVAALEVGCRVGLIDPQIVVPPTQMVRGAWEIVGRGEGWRTVILPSATAILVATCFSVLIGTCCALALSRSRMIRSACEPYIVVLPAIPVFALYPVFIAVLGQGVVSLVLTGVLLGVVPMLTQVLAGLDSLPAYLDKLARVYEVRGLSRLTRLTLPGMAPALLTGLRLSSAYSAIGVIAAELILSPRGLGHAIHSAYESFDLTRMYGAILLVLALIGSMYVGIAMVQRRVLAPGHMEVRA</sequence>
<evidence type="ECO:0000256" key="5">
    <source>
        <dbReference type="ARBA" id="ARBA00022989"/>
    </source>
</evidence>
<organism evidence="9 10">
    <name type="scientific">Nocardioides soli</name>
    <dbReference type="NCBI Taxonomy" id="1036020"/>
    <lineage>
        <taxon>Bacteria</taxon>
        <taxon>Bacillati</taxon>
        <taxon>Actinomycetota</taxon>
        <taxon>Actinomycetes</taxon>
        <taxon>Propionibacteriales</taxon>
        <taxon>Nocardioidaceae</taxon>
        <taxon>Nocardioides</taxon>
    </lineage>
</organism>
<comment type="subcellular location">
    <subcellularLocation>
        <location evidence="1 7">Cell membrane</location>
        <topology evidence="1 7">Multi-pass membrane protein</topology>
    </subcellularLocation>
</comment>
<proteinExistence type="inferred from homology"/>